<organism evidence="3 4">
    <name type="scientific">Ditylenchus dipsaci</name>
    <dbReference type="NCBI Taxonomy" id="166011"/>
    <lineage>
        <taxon>Eukaryota</taxon>
        <taxon>Metazoa</taxon>
        <taxon>Ecdysozoa</taxon>
        <taxon>Nematoda</taxon>
        <taxon>Chromadorea</taxon>
        <taxon>Rhabditida</taxon>
        <taxon>Tylenchina</taxon>
        <taxon>Tylenchomorpha</taxon>
        <taxon>Sphaerularioidea</taxon>
        <taxon>Anguinidae</taxon>
        <taxon>Anguininae</taxon>
        <taxon>Ditylenchus</taxon>
    </lineage>
</organism>
<name>A0A915E7Z1_9BILA</name>
<keyword evidence="2" id="KW-0812">Transmembrane</keyword>
<dbReference type="WBParaSite" id="jg26701">
    <property type="protein sequence ID" value="jg26701"/>
    <property type="gene ID" value="jg26701"/>
</dbReference>
<accession>A0A915E7Z1</accession>
<reference evidence="4" key="1">
    <citation type="submission" date="2022-11" db="UniProtKB">
        <authorList>
            <consortium name="WormBaseParasite"/>
        </authorList>
    </citation>
    <scope>IDENTIFICATION</scope>
</reference>
<keyword evidence="2" id="KW-0472">Membrane</keyword>
<proteinExistence type="predicted"/>
<sequence>MTSSEMSDMLKLRTVEDTINLAVKDQHSPKNALLFLLDCAGPEVLNLEMKEELTEYSAEIRKSFLSSHFTVEGDKDRIAALRSMKKDGDADIATRILTLRQIKYKEFTKRKQEMGEEYVRTIRQMVDANFRCYGTVPDAGKTRGLADSPPGNKDPTSSKRLDSQDQTISEIDLAKTYIQAELVLDKDKPGGSKRTQVLFLLTLFSVTFLFELFLFGAIGARKFGHSYVYDILKNSIGQIRTEILDCIYSPLHLGRSTDIEQLKGVAREFRKRCLDLWLEVEKEVREAKAKLERNRRDDIKTFVESYFG</sequence>
<dbReference type="AlphaFoldDB" id="A0A915E7Z1"/>
<dbReference type="Proteomes" id="UP000887574">
    <property type="component" value="Unplaced"/>
</dbReference>
<keyword evidence="2" id="KW-1133">Transmembrane helix</keyword>
<feature type="transmembrane region" description="Helical" evidence="2">
    <location>
        <begin position="197"/>
        <end position="218"/>
    </location>
</feature>
<protein>
    <submittedName>
        <fullName evidence="4">Uncharacterized protein</fullName>
    </submittedName>
</protein>
<keyword evidence="3" id="KW-1185">Reference proteome</keyword>
<evidence type="ECO:0000313" key="3">
    <source>
        <dbReference type="Proteomes" id="UP000887574"/>
    </source>
</evidence>
<feature type="region of interest" description="Disordered" evidence="1">
    <location>
        <begin position="141"/>
        <end position="165"/>
    </location>
</feature>
<evidence type="ECO:0000313" key="4">
    <source>
        <dbReference type="WBParaSite" id="jg26701"/>
    </source>
</evidence>
<evidence type="ECO:0000256" key="2">
    <source>
        <dbReference type="SAM" id="Phobius"/>
    </source>
</evidence>
<evidence type="ECO:0000256" key="1">
    <source>
        <dbReference type="SAM" id="MobiDB-lite"/>
    </source>
</evidence>